<evidence type="ECO:0000256" key="2">
    <source>
        <dbReference type="ARBA" id="ARBA00023002"/>
    </source>
</evidence>
<keyword evidence="2 6" id="KW-0560">Oxidoreductase</keyword>
<dbReference type="InterPro" id="IPR015590">
    <property type="entry name" value="Aldehyde_DH_dom"/>
</dbReference>
<sequence length="242" mass="26811">MEVCAKTLKRVTLELGGNDACIVCHDVDIQKTAPAVVMAAFKNSGQICVASKRIYVHQSIYRPFLEAMASFTKSLKVGNPFDRDVDIGPIQNAMQFDKVRSFVDDCKTQGYNVAAETEGPNPGKGYFIQPTIIDNPPDDSRIVTEEPFGPIVPLQIWTTEEDVIRRANDTKTGLGACIWSKDLERAERIARKLEVGSVFINSPLRPDWKVYFSGHKESGIGGERGLQGLLAYCNTQAVHVYK</sequence>
<dbReference type="InterPro" id="IPR029510">
    <property type="entry name" value="Ald_DH_CS_GLU"/>
</dbReference>
<dbReference type="InterPro" id="IPR016163">
    <property type="entry name" value="Ald_DH_C"/>
</dbReference>
<feature type="domain" description="Aldehyde dehydrogenase" evidence="7">
    <location>
        <begin position="2"/>
        <end position="238"/>
    </location>
</feature>
<dbReference type="PANTHER" id="PTHR11699">
    <property type="entry name" value="ALDEHYDE DEHYDROGENASE-RELATED"/>
    <property type="match status" value="1"/>
</dbReference>
<dbReference type="SUPFAM" id="SSF53720">
    <property type="entry name" value="ALDH-like"/>
    <property type="match status" value="1"/>
</dbReference>
<comment type="similarity">
    <text evidence="1 6">Belongs to the aldehyde dehydrogenase family.</text>
</comment>
<dbReference type="EMBL" id="JASNWA010000008">
    <property type="protein sequence ID" value="KAK3170586.1"/>
    <property type="molecule type" value="Genomic_DNA"/>
</dbReference>
<dbReference type="InterPro" id="IPR016161">
    <property type="entry name" value="Ald_DH/histidinol_DH"/>
</dbReference>
<evidence type="ECO:0000259" key="7">
    <source>
        <dbReference type="Pfam" id="PF00171"/>
    </source>
</evidence>
<dbReference type="AlphaFoldDB" id="A0AAD9Z4D2"/>
<dbReference type="EC" id="1.2.1.3" evidence="3"/>
<evidence type="ECO:0000256" key="5">
    <source>
        <dbReference type="PROSITE-ProRule" id="PRU10007"/>
    </source>
</evidence>
<evidence type="ECO:0000313" key="8">
    <source>
        <dbReference type="EMBL" id="KAK3170586.1"/>
    </source>
</evidence>
<evidence type="ECO:0000313" key="9">
    <source>
        <dbReference type="Proteomes" id="UP001276659"/>
    </source>
</evidence>
<dbReference type="FunFam" id="3.40.309.10:FF:000009">
    <property type="entry name" value="Aldehyde dehydrogenase A"/>
    <property type="match status" value="1"/>
</dbReference>
<dbReference type="Pfam" id="PF00171">
    <property type="entry name" value="Aldedh"/>
    <property type="match status" value="1"/>
</dbReference>
<evidence type="ECO:0000256" key="6">
    <source>
        <dbReference type="RuleBase" id="RU003345"/>
    </source>
</evidence>
<organism evidence="8 9">
    <name type="scientific">Lepraria neglecta</name>
    <dbReference type="NCBI Taxonomy" id="209136"/>
    <lineage>
        <taxon>Eukaryota</taxon>
        <taxon>Fungi</taxon>
        <taxon>Dikarya</taxon>
        <taxon>Ascomycota</taxon>
        <taxon>Pezizomycotina</taxon>
        <taxon>Lecanoromycetes</taxon>
        <taxon>OSLEUM clade</taxon>
        <taxon>Lecanoromycetidae</taxon>
        <taxon>Lecanorales</taxon>
        <taxon>Lecanorineae</taxon>
        <taxon>Stereocaulaceae</taxon>
        <taxon>Lepraria</taxon>
    </lineage>
</organism>
<dbReference type="PROSITE" id="PS00070">
    <property type="entry name" value="ALDEHYDE_DEHYDR_CYS"/>
    <property type="match status" value="1"/>
</dbReference>
<evidence type="ECO:0000256" key="3">
    <source>
        <dbReference type="ARBA" id="ARBA00024226"/>
    </source>
</evidence>
<protein>
    <recommendedName>
        <fullName evidence="3">aldehyde dehydrogenase (NAD(+))</fullName>
        <ecNumber evidence="3">1.2.1.3</ecNumber>
    </recommendedName>
</protein>
<dbReference type="Proteomes" id="UP001276659">
    <property type="component" value="Unassembled WGS sequence"/>
</dbReference>
<dbReference type="PROSITE" id="PS00687">
    <property type="entry name" value="ALDEHYDE_DEHYDR_GLU"/>
    <property type="match status" value="1"/>
</dbReference>
<proteinExistence type="inferred from homology"/>
<gene>
    <name evidence="8" type="ORF">OEA41_002667</name>
</gene>
<comment type="caution">
    <text evidence="8">The sequence shown here is derived from an EMBL/GenBank/DDBJ whole genome shotgun (WGS) entry which is preliminary data.</text>
</comment>
<evidence type="ECO:0000256" key="1">
    <source>
        <dbReference type="ARBA" id="ARBA00009986"/>
    </source>
</evidence>
<evidence type="ECO:0000256" key="4">
    <source>
        <dbReference type="ARBA" id="ARBA00049194"/>
    </source>
</evidence>
<dbReference type="GO" id="GO:0004029">
    <property type="term" value="F:aldehyde dehydrogenase (NAD+) activity"/>
    <property type="evidence" value="ECO:0007669"/>
    <property type="project" value="UniProtKB-EC"/>
</dbReference>
<feature type="active site" evidence="5">
    <location>
        <position position="14"/>
    </location>
</feature>
<dbReference type="Gene3D" id="3.40.309.10">
    <property type="entry name" value="Aldehyde Dehydrogenase, Chain A, domain 2"/>
    <property type="match status" value="1"/>
</dbReference>
<reference evidence="8" key="1">
    <citation type="submission" date="2022-11" db="EMBL/GenBank/DDBJ databases">
        <title>Chromosomal genome sequence assembly and mating type (MAT) locus characterization of the leprose asexual lichenized fungus Lepraria neglecta (Nyl.) Erichsen.</title>
        <authorList>
            <person name="Allen J.L."/>
            <person name="Pfeffer B."/>
        </authorList>
    </citation>
    <scope>NUCLEOTIDE SEQUENCE</scope>
    <source>
        <strain evidence="8">Allen 5258</strain>
    </source>
</reference>
<dbReference type="InterPro" id="IPR016160">
    <property type="entry name" value="Ald_DH_CS_CYS"/>
</dbReference>
<name>A0AAD9Z4D2_9LECA</name>
<comment type="catalytic activity">
    <reaction evidence="4">
        <text>an aldehyde + NAD(+) + H2O = a carboxylate + NADH + 2 H(+)</text>
        <dbReference type="Rhea" id="RHEA:16185"/>
        <dbReference type="ChEBI" id="CHEBI:15377"/>
        <dbReference type="ChEBI" id="CHEBI:15378"/>
        <dbReference type="ChEBI" id="CHEBI:17478"/>
        <dbReference type="ChEBI" id="CHEBI:29067"/>
        <dbReference type="ChEBI" id="CHEBI:57540"/>
        <dbReference type="ChEBI" id="CHEBI:57945"/>
        <dbReference type="EC" id="1.2.1.3"/>
    </reaction>
</comment>
<dbReference type="InterPro" id="IPR016162">
    <property type="entry name" value="Ald_DH_N"/>
</dbReference>
<dbReference type="Gene3D" id="3.40.605.10">
    <property type="entry name" value="Aldehyde Dehydrogenase, Chain A, domain 1"/>
    <property type="match status" value="1"/>
</dbReference>
<keyword evidence="9" id="KW-1185">Reference proteome</keyword>
<accession>A0AAD9Z4D2</accession>